<comment type="caution">
    <text evidence="1">The sequence shown here is derived from an EMBL/GenBank/DDBJ whole genome shotgun (WGS) entry which is preliminary data.</text>
</comment>
<reference evidence="1 2" key="1">
    <citation type="journal article" date="2021" name="Nat. Commun.">
        <title>Genetic determinants of endophytism in the Arabidopsis root mycobiome.</title>
        <authorList>
            <person name="Mesny F."/>
            <person name="Miyauchi S."/>
            <person name="Thiergart T."/>
            <person name="Pickel B."/>
            <person name="Atanasova L."/>
            <person name="Karlsson M."/>
            <person name="Huettel B."/>
            <person name="Barry K.W."/>
            <person name="Haridas S."/>
            <person name="Chen C."/>
            <person name="Bauer D."/>
            <person name="Andreopoulos W."/>
            <person name="Pangilinan J."/>
            <person name="LaButti K."/>
            <person name="Riley R."/>
            <person name="Lipzen A."/>
            <person name="Clum A."/>
            <person name="Drula E."/>
            <person name="Henrissat B."/>
            <person name="Kohler A."/>
            <person name="Grigoriev I.V."/>
            <person name="Martin F.M."/>
            <person name="Hacquard S."/>
        </authorList>
    </citation>
    <scope>NUCLEOTIDE SEQUENCE [LARGE SCALE GENOMIC DNA]</scope>
    <source>
        <strain evidence="1 2">MPI-SDFR-AT-0079</strain>
    </source>
</reference>
<protein>
    <submittedName>
        <fullName evidence="1">Fungal-specific transcription factor domain-containing protein</fullName>
    </submittedName>
</protein>
<proteinExistence type="predicted"/>
<name>A0ACB7P059_9PEZI</name>
<organism evidence="1 2">
    <name type="scientific">Chaetomium tenue</name>
    <dbReference type="NCBI Taxonomy" id="1854479"/>
    <lineage>
        <taxon>Eukaryota</taxon>
        <taxon>Fungi</taxon>
        <taxon>Dikarya</taxon>
        <taxon>Ascomycota</taxon>
        <taxon>Pezizomycotina</taxon>
        <taxon>Sordariomycetes</taxon>
        <taxon>Sordariomycetidae</taxon>
        <taxon>Sordariales</taxon>
        <taxon>Chaetomiaceae</taxon>
        <taxon>Chaetomium</taxon>
    </lineage>
</organism>
<dbReference type="EMBL" id="JAGIZQ010000006">
    <property type="protein sequence ID" value="KAH6622685.1"/>
    <property type="molecule type" value="Genomic_DNA"/>
</dbReference>
<evidence type="ECO:0000313" key="2">
    <source>
        <dbReference type="Proteomes" id="UP000724584"/>
    </source>
</evidence>
<accession>A0ACB7P059</accession>
<gene>
    <name evidence="1" type="ORF">F5144DRAFT_336295</name>
</gene>
<evidence type="ECO:0000313" key="1">
    <source>
        <dbReference type="EMBL" id="KAH6622685.1"/>
    </source>
</evidence>
<sequence>MEPPKWRISKACEECRTKKIRCDGDDPCGRCKMRAVDCVYRAKARIRARRSPPAPVQQRRGESELGRPPEEDDHGSDSRALENHSVAATHRASPSMLLQLYYGPSSNFSIVNFIYHQIEGTRPVSGHQKEVQEMGPGLDRFNLRSLYFGDLADNAESWRVTNDTAPMLVDRELADRLLERYLATYWHTMPIWPKDEYRRQLARLYVPSEMSSSENPDTIVVLLSMAMGASMLEEEAVAKFLFQKAKRWSARFDEMVNVQAVQIALLMSQFYAERARPNSAFLVAGTAVRKAVGAGLHKDVTGTAQSCEDTRQRRVTIWSLFFWETWLCFSLGRPSSFPEAEMRVPLPAEQKFLQSLVTLARLMSKCATHIYNQNHKSLAPIWKAANEIRRELLQFAEQQRKDFNFGLVGDPGAGELGVCQTIISTMYHHTLVLVFRPFLVLRAKLRQEDTTSGSNPANNGNGLPTPPPWLDKACEYCLEATRHCLVFLVGACEENMLCREVKYHAFFIESASHVLALDMLGDKVTGRSNLPWIRSGIRALRMMSRPGRTQKSRVHTDDLADNLERITRFVYPDFRASAEIPSPAVDTATDTNNLGASLAQHPLQPPYPDVSMVFGHASPAAMSPSAILSHEDVEQHADLTPPDGGWNFDFATADMEAFLSIDPNLDSYQLPIYP</sequence>
<keyword evidence="2" id="KW-1185">Reference proteome</keyword>
<dbReference type="Proteomes" id="UP000724584">
    <property type="component" value="Unassembled WGS sequence"/>
</dbReference>